<evidence type="ECO:0000313" key="6">
    <source>
        <dbReference type="Proteomes" id="UP001597076"/>
    </source>
</evidence>
<feature type="domain" description="HTH bat-type" evidence="3">
    <location>
        <begin position="183"/>
        <end position="231"/>
    </location>
</feature>
<reference evidence="5 6" key="1">
    <citation type="journal article" date="2019" name="Int. J. Syst. Evol. Microbiol.">
        <title>The Global Catalogue of Microorganisms (GCM) 10K type strain sequencing project: providing services to taxonomists for standard genome sequencing and annotation.</title>
        <authorList>
            <consortium name="The Broad Institute Genomics Platform"/>
            <consortium name="The Broad Institute Genome Sequencing Center for Infectious Disease"/>
            <person name="Wu L."/>
            <person name="Ma J."/>
        </authorList>
    </citation>
    <scope>NUCLEOTIDE SEQUENCE [LARGE SCALE GENOMIC DNA]</scope>
    <source>
        <strain evidence="5 6">CGMCC 1.12230</strain>
    </source>
</reference>
<keyword evidence="1" id="KW-0805">Transcription regulation</keyword>
<sequence>MREFTFSIDYEAGIDPMMDVFIDHPSLVARGLHGCVNDEGFWRIERLSGPTAALDAAERLHLDEDARTESVTETDCLTTGHHEILERSDEERVFYTYVERISGGKSIQMLAGRYLPRGSLLCSRRLKGRHKWRILMRSDENIGLLYDALSANLRSELSFHMGHLRDADRWGHDSLGRVSLDPDQRTALRAAARHGYYRAPSEITLDELASKLDMPRSTLSYRLRRAEEQLVMEYLNGVSSTHE</sequence>
<feature type="domain" description="HVO-2928 N-terminal" evidence="4">
    <location>
        <begin position="3"/>
        <end position="170"/>
    </location>
</feature>
<evidence type="ECO:0000259" key="4">
    <source>
        <dbReference type="Pfam" id="PF24281"/>
    </source>
</evidence>
<dbReference type="AlphaFoldDB" id="A0ABD6BBE7"/>
<dbReference type="Pfam" id="PF04967">
    <property type="entry name" value="HTH_10"/>
    <property type="match status" value="1"/>
</dbReference>
<evidence type="ECO:0000256" key="1">
    <source>
        <dbReference type="ARBA" id="ARBA00023015"/>
    </source>
</evidence>
<keyword evidence="2" id="KW-0804">Transcription</keyword>
<protein>
    <submittedName>
        <fullName evidence="5">Helix-turn-helix domain-containing protein</fullName>
    </submittedName>
</protein>
<comment type="caution">
    <text evidence="5">The sequence shown here is derived from an EMBL/GenBank/DDBJ whole genome shotgun (WGS) entry which is preliminary data.</text>
</comment>
<dbReference type="EMBL" id="JBHUDI010000001">
    <property type="protein sequence ID" value="MFD1562088.1"/>
    <property type="molecule type" value="Genomic_DNA"/>
</dbReference>
<dbReference type="RefSeq" id="WP_390283297.1">
    <property type="nucleotide sequence ID" value="NZ_JBHUDI010000001.1"/>
</dbReference>
<evidence type="ECO:0000259" key="3">
    <source>
        <dbReference type="Pfam" id="PF04967"/>
    </source>
</evidence>
<dbReference type="PANTHER" id="PTHR34236:SF1">
    <property type="entry name" value="DIMETHYL SULFOXIDE REDUCTASE TRANSCRIPTIONAL ACTIVATOR"/>
    <property type="match status" value="1"/>
</dbReference>
<keyword evidence="6" id="KW-1185">Reference proteome</keyword>
<gene>
    <name evidence="5" type="ORF">ACFR99_00675</name>
</gene>
<proteinExistence type="predicted"/>
<dbReference type="InterPro" id="IPR007050">
    <property type="entry name" value="HTH_bacterioopsin"/>
</dbReference>
<dbReference type="Proteomes" id="UP001597076">
    <property type="component" value="Unassembled WGS sequence"/>
</dbReference>
<evidence type="ECO:0000313" key="5">
    <source>
        <dbReference type="EMBL" id="MFD1562088.1"/>
    </source>
</evidence>
<evidence type="ECO:0000256" key="2">
    <source>
        <dbReference type="ARBA" id="ARBA00023163"/>
    </source>
</evidence>
<dbReference type="InterPro" id="IPR056529">
    <property type="entry name" value="HVO_2928_N"/>
</dbReference>
<accession>A0ABD6BBE7</accession>
<organism evidence="5 6">
    <name type="scientific">Haloarchaeobius amylolyticus</name>
    <dbReference type="NCBI Taxonomy" id="1198296"/>
    <lineage>
        <taxon>Archaea</taxon>
        <taxon>Methanobacteriati</taxon>
        <taxon>Methanobacteriota</taxon>
        <taxon>Stenosarchaea group</taxon>
        <taxon>Halobacteria</taxon>
        <taxon>Halobacteriales</taxon>
        <taxon>Halorubellaceae</taxon>
        <taxon>Haloarchaeobius</taxon>
    </lineage>
</organism>
<name>A0ABD6BBE7_9EURY</name>
<dbReference type="Pfam" id="PF24281">
    <property type="entry name" value="HVO_2928_N"/>
    <property type="match status" value="1"/>
</dbReference>
<dbReference type="PANTHER" id="PTHR34236">
    <property type="entry name" value="DIMETHYL SULFOXIDE REDUCTASE TRANSCRIPTIONAL ACTIVATOR"/>
    <property type="match status" value="1"/>
</dbReference>